<feature type="domain" description="Acyl-CoA dehydrogenase/oxidase C-terminal" evidence="7">
    <location>
        <begin position="228"/>
        <end position="374"/>
    </location>
</feature>
<dbReference type="PANTHER" id="PTHR43884">
    <property type="entry name" value="ACYL-COA DEHYDROGENASE"/>
    <property type="match status" value="1"/>
</dbReference>
<dbReference type="InterPro" id="IPR006091">
    <property type="entry name" value="Acyl-CoA_Oxase/DH_mid-dom"/>
</dbReference>
<dbReference type="PIRSF" id="PIRSF016578">
    <property type="entry name" value="HsaA"/>
    <property type="match status" value="1"/>
</dbReference>
<keyword evidence="3 6" id="KW-0285">Flavoprotein</keyword>
<dbReference type="Gene3D" id="1.20.140.10">
    <property type="entry name" value="Butyryl-CoA Dehydrogenase, subunit A, domain 3"/>
    <property type="match status" value="1"/>
</dbReference>
<feature type="domain" description="Acyl-CoA dehydrogenase/oxidase N-terminal" evidence="9">
    <location>
        <begin position="6"/>
        <end position="117"/>
    </location>
</feature>
<dbReference type="SUPFAM" id="SSF56645">
    <property type="entry name" value="Acyl-CoA dehydrogenase NM domain-like"/>
    <property type="match status" value="1"/>
</dbReference>
<dbReference type="InterPro" id="IPR037069">
    <property type="entry name" value="AcylCoA_DH/ox_N_sf"/>
</dbReference>
<evidence type="ECO:0000256" key="4">
    <source>
        <dbReference type="ARBA" id="ARBA00022827"/>
    </source>
</evidence>
<organism evidence="10 11">
    <name type="scientific">Syntrophomonas zehnderi OL-4</name>
    <dbReference type="NCBI Taxonomy" id="690567"/>
    <lineage>
        <taxon>Bacteria</taxon>
        <taxon>Bacillati</taxon>
        <taxon>Bacillota</taxon>
        <taxon>Clostridia</taxon>
        <taxon>Eubacteriales</taxon>
        <taxon>Syntrophomonadaceae</taxon>
        <taxon>Syntrophomonas</taxon>
    </lineage>
</organism>
<keyword evidence="11" id="KW-1185">Reference proteome</keyword>
<accession>A0A0E4GFH6</accession>
<dbReference type="FunFam" id="1.10.540.10:FF:000002">
    <property type="entry name" value="Acyl-CoA dehydrogenase FadE19"/>
    <property type="match status" value="1"/>
</dbReference>
<dbReference type="InterPro" id="IPR013786">
    <property type="entry name" value="AcylCoA_DH/ox_N"/>
</dbReference>
<dbReference type="Proteomes" id="UP000045545">
    <property type="component" value="Unassembled WGS sequence"/>
</dbReference>
<comment type="similarity">
    <text evidence="2 6">Belongs to the acyl-CoA dehydrogenase family.</text>
</comment>
<dbReference type="GO" id="GO:0050660">
    <property type="term" value="F:flavin adenine dinucleotide binding"/>
    <property type="evidence" value="ECO:0007669"/>
    <property type="project" value="InterPro"/>
</dbReference>
<evidence type="ECO:0000259" key="9">
    <source>
        <dbReference type="Pfam" id="PF02771"/>
    </source>
</evidence>
<dbReference type="InterPro" id="IPR009100">
    <property type="entry name" value="AcylCoA_DH/oxidase_NM_dom_sf"/>
</dbReference>
<dbReference type="Gene3D" id="2.40.110.10">
    <property type="entry name" value="Butyryl-CoA Dehydrogenase, subunit A, domain 2"/>
    <property type="match status" value="1"/>
</dbReference>
<dbReference type="GO" id="GO:0003995">
    <property type="term" value="F:acyl-CoA dehydrogenase activity"/>
    <property type="evidence" value="ECO:0007669"/>
    <property type="project" value="InterPro"/>
</dbReference>
<dbReference type="Pfam" id="PF02771">
    <property type="entry name" value="Acyl-CoA_dh_N"/>
    <property type="match status" value="1"/>
</dbReference>
<dbReference type="SUPFAM" id="SSF47203">
    <property type="entry name" value="Acyl-CoA dehydrogenase C-terminal domain-like"/>
    <property type="match status" value="1"/>
</dbReference>
<dbReference type="PANTHER" id="PTHR43884:SF12">
    <property type="entry name" value="ISOVALERYL-COA DEHYDROGENASE, MITOCHONDRIAL-RELATED"/>
    <property type="match status" value="1"/>
</dbReference>
<sequence>MDFRLTEEQEMIRQMAAEFAANEITPYAAEWDKADEVPMDTIAKMHDLGLMTIGIPAEYGGDGLDWLSKYLVCEEIGAGDAGTACTLIASTLLASDPIWVGANDEQKKWWYGRSLEGALCAFCLTEPGAGSDALGMSCKCVKDGNDYILNGTKQFITNGGIARNFSVFATLDKKMGNKGICCFMVDKDFPGVSIGPKEDKMGIRSSSTTQVIFEDVRVPSWMMLGGEGQGVPIMMETLDLSRTAVAAMATGIATAALNTAIAYANERQQFGKPIASFQAISFMLADMATAVETSHLLYQKAAWLQDNNLPFKMVSNMAKMWAADTAMKVTTDALQVLGGYGYTKEYPVEKYMRDAKIMQLFEGTVQIQRMVIGKYLSQNGYVAYA</sequence>
<dbReference type="InterPro" id="IPR006089">
    <property type="entry name" value="Acyl-CoA_DH_CS"/>
</dbReference>
<evidence type="ECO:0000256" key="1">
    <source>
        <dbReference type="ARBA" id="ARBA00001974"/>
    </source>
</evidence>
<dbReference type="FunFam" id="1.20.140.10:FF:000004">
    <property type="entry name" value="Acyl-CoA dehydrogenase FadE25"/>
    <property type="match status" value="1"/>
</dbReference>
<dbReference type="Gene3D" id="1.10.540.10">
    <property type="entry name" value="Acyl-CoA dehydrogenase/oxidase, N-terminal domain"/>
    <property type="match status" value="1"/>
</dbReference>
<evidence type="ECO:0000313" key="10">
    <source>
        <dbReference type="EMBL" id="CFY10244.1"/>
    </source>
</evidence>
<dbReference type="STRING" id="690567.2745"/>
<dbReference type="AlphaFoldDB" id="A0A0E4GFH6"/>
<dbReference type="PROSITE" id="PS00073">
    <property type="entry name" value="ACYL_COA_DH_2"/>
    <property type="match status" value="1"/>
</dbReference>
<evidence type="ECO:0000256" key="6">
    <source>
        <dbReference type="RuleBase" id="RU362125"/>
    </source>
</evidence>
<evidence type="ECO:0000256" key="2">
    <source>
        <dbReference type="ARBA" id="ARBA00009347"/>
    </source>
</evidence>
<dbReference type="Pfam" id="PF00441">
    <property type="entry name" value="Acyl-CoA_dh_1"/>
    <property type="match status" value="1"/>
</dbReference>
<dbReference type="RefSeq" id="WP_046500060.1">
    <property type="nucleotide sequence ID" value="NZ_CGIH01000052.1"/>
</dbReference>
<evidence type="ECO:0000313" key="11">
    <source>
        <dbReference type="Proteomes" id="UP000045545"/>
    </source>
</evidence>
<dbReference type="InterPro" id="IPR046373">
    <property type="entry name" value="Acyl-CoA_Oxase/DH_mid-dom_sf"/>
</dbReference>
<comment type="cofactor">
    <cofactor evidence="1 6">
        <name>FAD</name>
        <dbReference type="ChEBI" id="CHEBI:57692"/>
    </cofactor>
</comment>
<proteinExistence type="inferred from homology"/>
<evidence type="ECO:0000259" key="7">
    <source>
        <dbReference type="Pfam" id="PF00441"/>
    </source>
</evidence>
<gene>
    <name evidence="10" type="ORF">2745</name>
</gene>
<reference evidence="10 11" key="1">
    <citation type="submission" date="2015-03" db="EMBL/GenBank/DDBJ databases">
        <authorList>
            <person name="Murphy D."/>
        </authorList>
    </citation>
    <scope>NUCLEOTIDE SEQUENCE [LARGE SCALE GENOMIC DNA]</scope>
    <source>
        <strain evidence="10 11">OL-4</strain>
    </source>
</reference>
<protein>
    <submittedName>
        <fullName evidence="10">Acyl-CoA dehydrogenase/oxidase C-terminal</fullName>
    </submittedName>
</protein>
<dbReference type="Pfam" id="PF02770">
    <property type="entry name" value="Acyl-CoA_dh_M"/>
    <property type="match status" value="1"/>
</dbReference>
<evidence type="ECO:0000256" key="5">
    <source>
        <dbReference type="ARBA" id="ARBA00023002"/>
    </source>
</evidence>
<name>A0A0E4GFH6_9FIRM</name>
<dbReference type="InterPro" id="IPR036250">
    <property type="entry name" value="AcylCo_DH-like_C"/>
</dbReference>
<dbReference type="InterPro" id="IPR009075">
    <property type="entry name" value="AcylCo_DH/oxidase_C"/>
</dbReference>
<evidence type="ECO:0000259" key="8">
    <source>
        <dbReference type="Pfam" id="PF02770"/>
    </source>
</evidence>
<dbReference type="FunFam" id="2.40.110.10:FF:000001">
    <property type="entry name" value="Acyl-CoA dehydrogenase, mitochondrial"/>
    <property type="match status" value="1"/>
</dbReference>
<keyword evidence="5 6" id="KW-0560">Oxidoreductase</keyword>
<dbReference type="OrthoDB" id="9802447at2"/>
<dbReference type="PROSITE" id="PS00072">
    <property type="entry name" value="ACYL_COA_DH_1"/>
    <property type="match status" value="1"/>
</dbReference>
<keyword evidence="4 6" id="KW-0274">FAD</keyword>
<feature type="domain" description="Acyl-CoA oxidase/dehydrogenase middle" evidence="8">
    <location>
        <begin position="121"/>
        <end position="216"/>
    </location>
</feature>
<dbReference type="EMBL" id="CGIH01000052">
    <property type="protein sequence ID" value="CFY10244.1"/>
    <property type="molecule type" value="Genomic_DNA"/>
</dbReference>
<evidence type="ECO:0000256" key="3">
    <source>
        <dbReference type="ARBA" id="ARBA00022630"/>
    </source>
</evidence>